<feature type="transmembrane region" description="Helical" evidence="1">
    <location>
        <begin position="211"/>
        <end position="234"/>
    </location>
</feature>
<feature type="transmembrane region" description="Helical" evidence="1">
    <location>
        <begin position="6"/>
        <end position="24"/>
    </location>
</feature>
<dbReference type="Proteomes" id="UP000255423">
    <property type="component" value="Unassembled WGS sequence"/>
</dbReference>
<gene>
    <name evidence="2" type="ORF">SAMN05661053_2895</name>
</gene>
<feature type="transmembrane region" description="Helical" evidence="1">
    <location>
        <begin position="185"/>
        <end position="205"/>
    </location>
</feature>
<evidence type="ECO:0000313" key="2">
    <source>
        <dbReference type="EMBL" id="SUQ26089.1"/>
    </source>
</evidence>
<feature type="transmembrane region" description="Helical" evidence="1">
    <location>
        <begin position="71"/>
        <end position="91"/>
    </location>
</feature>
<keyword evidence="1" id="KW-1133">Transmembrane helix</keyword>
<dbReference type="RefSeq" id="WP_109573669.1">
    <property type="nucleotide sequence ID" value="NZ_UHJL01000006.1"/>
</dbReference>
<feature type="transmembrane region" description="Helical" evidence="1">
    <location>
        <begin position="45"/>
        <end position="65"/>
    </location>
</feature>
<protein>
    <submittedName>
        <fullName evidence="2">Uncharacterized protein</fullName>
    </submittedName>
</protein>
<organism evidence="2 3">
    <name type="scientific">Fibrobacter succinogenes</name>
    <name type="common">Bacteroides succinogenes</name>
    <dbReference type="NCBI Taxonomy" id="833"/>
    <lineage>
        <taxon>Bacteria</taxon>
        <taxon>Pseudomonadati</taxon>
        <taxon>Fibrobacterota</taxon>
        <taxon>Fibrobacteria</taxon>
        <taxon>Fibrobacterales</taxon>
        <taxon>Fibrobacteraceae</taxon>
        <taxon>Fibrobacter</taxon>
    </lineage>
</organism>
<accession>A0A380S8A7</accession>
<keyword evidence="1" id="KW-0472">Membrane</keyword>
<dbReference type="AlphaFoldDB" id="A0A380S8A7"/>
<reference evidence="2 3" key="1">
    <citation type="submission" date="2017-08" db="EMBL/GenBank/DDBJ databases">
        <authorList>
            <person name="de Groot N.N."/>
        </authorList>
    </citation>
    <scope>NUCLEOTIDE SEQUENCE [LARGE SCALE GENOMIC DNA]</scope>
    <source>
        <strain evidence="2 3">HM2</strain>
    </source>
</reference>
<proteinExistence type="predicted"/>
<sequence length="272" mass="31303">MIAILCIINFLWGLAFFPIFNILKKWVESTKSLPFGAIINFLSDLLMRLIMVCGLWFPLLLIIFFKDLDHGNNALWSALAFFGGLVVYAFLKRNAIKSYVRKVHQKSNPYDTPSELAIEIIEKDWRCRKCGTPHKYPYERNSPMYGSPLFICPKCGMEQLAYGRLEPALNRSFGNWNVGRISMKVNVVTFVISVALLILILNIPYSSREFFGILLFFTATIFVSSVIITIESLLKKKPDFIKKSEERLQNMDYVALLRKHGYEVPHSIRSSK</sequence>
<name>A0A380S8A7_FIBSU</name>
<keyword evidence="1" id="KW-0812">Transmembrane</keyword>
<dbReference type="EMBL" id="UHJL01000006">
    <property type="protein sequence ID" value="SUQ26089.1"/>
    <property type="molecule type" value="Genomic_DNA"/>
</dbReference>
<evidence type="ECO:0000256" key="1">
    <source>
        <dbReference type="SAM" id="Phobius"/>
    </source>
</evidence>
<evidence type="ECO:0000313" key="3">
    <source>
        <dbReference type="Proteomes" id="UP000255423"/>
    </source>
</evidence>